<dbReference type="InterPro" id="IPR006059">
    <property type="entry name" value="SBP"/>
</dbReference>
<dbReference type="PANTHER" id="PTHR43649:SF33">
    <property type="entry name" value="POLYGALACTURONAN_RHAMNOGALACTURONAN-BINDING PROTEIN YTCQ"/>
    <property type="match status" value="1"/>
</dbReference>
<dbReference type="Proteomes" id="UP001596527">
    <property type="component" value="Unassembled WGS sequence"/>
</dbReference>
<evidence type="ECO:0000256" key="3">
    <source>
        <dbReference type="ARBA" id="ARBA00023136"/>
    </source>
</evidence>
<keyword evidence="4" id="KW-0564">Palmitate</keyword>
<dbReference type="Pfam" id="PF01547">
    <property type="entry name" value="SBP_bac_1"/>
    <property type="match status" value="1"/>
</dbReference>
<comment type="caution">
    <text evidence="6">The sequence shown here is derived from an EMBL/GenBank/DDBJ whole genome shotgun (WGS) entry which is preliminary data.</text>
</comment>
<name>A0ABW2SHQ8_9ACTO</name>
<evidence type="ECO:0000256" key="2">
    <source>
        <dbReference type="ARBA" id="ARBA00022729"/>
    </source>
</evidence>
<evidence type="ECO:0000313" key="7">
    <source>
        <dbReference type="Proteomes" id="UP001596527"/>
    </source>
</evidence>
<dbReference type="RefSeq" id="WP_380971050.1">
    <property type="nucleotide sequence ID" value="NZ_JBHTEF010000001.1"/>
</dbReference>
<dbReference type="InterPro" id="IPR050490">
    <property type="entry name" value="Bact_solute-bd_prot1"/>
</dbReference>
<evidence type="ECO:0000256" key="5">
    <source>
        <dbReference type="ARBA" id="ARBA00023288"/>
    </source>
</evidence>
<organism evidence="6 7">
    <name type="scientific">Schaalia naturae</name>
    <dbReference type="NCBI Taxonomy" id="635203"/>
    <lineage>
        <taxon>Bacteria</taxon>
        <taxon>Bacillati</taxon>
        <taxon>Actinomycetota</taxon>
        <taxon>Actinomycetes</taxon>
        <taxon>Actinomycetales</taxon>
        <taxon>Actinomycetaceae</taxon>
        <taxon>Schaalia</taxon>
    </lineage>
</organism>
<keyword evidence="3" id="KW-0472">Membrane</keyword>
<keyword evidence="7" id="KW-1185">Reference proteome</keyword>
<evidence type="ECO:0000256" key="1">
    <source>
        <dbReference type="ARBA" id="ARBA00022475"/>
    </source>
</evidence>
<dbReference type="PANTHER" id="PTHR43649">
    <property type="entry name" value="ARABINOSE-BINDING PROTEIN-RELATED"/>
    <property type="match status" value="1"/>
</dbReference>
<keyword evidence="2" id="KW-0732">Signal</keyword>
<evidence type="ECO:0000256" key="4">
    <source>
        <dbReference type="ARBA" id="ARBA00023139"/>
    </source>
</evidence>
<accession>A0ABW2SHQ8</accession>
<evidence type="ECO:0000313" key="6">
    <source>
        <dbReference type="EMBL" id="MFC7579647.1"/>
    </source>
</evidence>
<reference evidence="7" key="1">
    <citation type="journal article" date="2019" name="Int. J. Syst. Evol. Microbiol.">
        <title>The Global Catalogue of Microorganisms (GCM) 10K type strain sequencing project: providing services to taxonomists for standard genome sequencing and annotation.</title>
        <authorList>
            <consortium name="The Broad Institute Genomics Platform"/>
            <consortium name="The Broad Institute Genome Sequencing Center for Infectious Disease"/>
            <person name="Wu L."/>
            <person name="Ma J."/>
        </authorList>
    </citation>
    <scope>NUCLEOTIDE SEQUENCE [LARGE SCALE GENOMIC DNA]</scope>
    <source>
        <strain evidence="7">CCUG 56698</strain>
    </source>
</reference>
<sequence>MLHIDGDGGTMRDKTRGMAPVATAMVAALALAGCGGGAESGTSGTASGDVTIELAQWWEPELPDGALRGLMDQFEEQNPGIKVKLLSGPYADTKEQLVAGAAAGTMSDVVGLDGAWVSDFAKQGAIQDLSQVMSDHSYDDSQLASQVKIDDKAYMIPLVNFVYPMFTNTDLMESAGVEAVPTTRSEFADAASKIAATGNNASGWILPLSQESPNGVQNDVMSWVWASGGSMLTSDGKPDVDNGDVKSAVEFIKGMWDAGDIAEGAFTMKEQDKVENFTNGRVGMMIDSLAHITTIQEANPDLNFKISAVPAEDGYTGTRGMPYASWGIGISANTEHPEEAWKLVEFLLSKDVNSELSNDAMAFPGNTEAKPEFVDENQIYKEAFEIWNSSTPANEFVGLPVSETLMREFDEQFQGYLNGDVDVDTMLSNVQQAWEGEF</sequence>
<proteinExistence type="predicted"/>
<dbReference type="Gene3D" id="3.40.190.10">
    <property type="entry name" value="Periplasmic binding protein-like II"/>
    <property type="match status" value="1"/>
</dbReference>
<keyword evidence="5" id="KW-0449">Lipoprotein</keyword>
<dbReference type="EMBL" id="JBHTEF010000001">
    <property type="protein sequence ID" value="MFC7579647.1"/>
    <property type="molecule type" value="Genomic_DNA"/>
</dbReference>
<dbReference type="SUPFAM" id="SSF53850">
    <property type="entry name" value="Periplasmic binding protein-like II"/>
    <property type="match status" value="1"/>
</dbReference>
<protein>
    <submittedName>
        <fullName evidence="6">ABC transporter substrate-binding protein</fullName>
    </submittedName>
</protein>
<keyword evidence="1" id="KW-1003">Cell membrane</keyword>
<dbReference type="CDD" id="cd13585">
    <property type="entry name" value="PBP2_TMBP_like"/>
    <property type="match status" value="1"/>
</dbReference>
<gene>
    <name evidence="6" type="ORF">ACFQWG_00150</name>
</gene>